<accession>K9YV88</accession>
<feature type="transmembrane region" description="Helical" evidence="7">
    <location>
        <begin position="159"/>
        <end position="180"/>
    </location>
</feature>
<name>K9YV88_DACS8</name>
<dbReference type="GO" id="GO:0005886">
    <property type="term" value="C:plasma membrane"/>
    <property type="evidence" value="ECO:0007669"/>
    <property type="project" value="UniProtKB-SubCell"/>
</dbReference>
<gene>
    <name evidence="9" type="ORF">Dacsa_1339</name>
</gene>
<dbReference type="SUPFAM" id="SSF161098">
    <property type="entry name" value="MetI-like"/>
    <property type="match status" value="1"/>
</dbReference>
<dbReference type="CDD" id="cd06261">
    <property type="entry name" value="TM_PBP2"/>
    <property type="match status" value="1"/>
</dbReference>
<feature type="transmembrane region" description="Helical" evidence="7">
    <location>
        <begin position="257"/>
        <end position="279"/>
    </location>
</feature>
<dbReference type="Gene3D" id="1.10.3720.10">
    <property type="entry name" value="MetI-like"/>
    <property type="match status" value="1"/>
</dbReference>
<comment type="subcellular location">
    <subcellularLocation>
        <location evidence="1 7">Cell membrane</location>
        <topology evidence="1 7">Multi-pass membrane protein</topology>
    </subcellularLocation>
</comment>
<evidence type="ECO:0000256" key="4">
    <source>
        <dbReference type="ARBA" id="ARBA00022692"/>
    </source>
</evidence>
<evidence type="ECO:0000256" key="1">
    <source>
        <dbReference type="ARBA" id="ARBA00004651"/>
    </source>
</evidence>
<evidence type="ECO:0000256" key="5">
    <source>
        <dbReference type="ARBA" id="ARBA00022989"/>
    </source>
</evidence>
<organism evidence="9 10">
    <name type="scientific">Dactylococcopsis salina (strain PCC 8305)</name>
    <name type="common">Myxobactron salinum</name>
    <dbReference type="NCBI Taxonomy" id="13035"/>
    <lineage>
        <taxon>Bacteria</taxon>
        <taxon>Bacillati</taxon>
        <taxon>Cyanobacteriota</taxon>
        <taxon>Cyanophyceae</taxon>
        <taxon>Nodosilineales</taxon>
        <taxon>Cymatolegaceae</taxon>
        <taxon>Dactylococcopsis</taxon>
    </lineage>
</organism>
<comment type="similarity">
    <text evidence="7">Belongs to the binding-protein-dependent transport system permease family.</text>
</comment>
<feature type="transmembrane region" description="Helical" evidence="7">
    <location>
        <begin position="99"/>
        <end position="122"/>
    </location>
</feature>
<protein>
    <submittedName>
        <fullName evidence="9">ABC-type nitrate/sulfonate/bicarbonate transport system, permease component</fullName>
    </submittedName>
</protein>
<keyword evidence="3" id="KW-1003">Cell membrane</keyword>
<dbReference type="PANTHER" id="PTHR30151:SF0">
    <property type="entry name" value="ABC TRANSPORTER PERMEASE PROTEIN MJ0413-RELATED"/>
    <property type="match status" value="1"/>
</dbReference>
<dbReference type="PROSITE" id="PS50928">
    <property type="entry name" value="ABC_TM1"/>
    <property type="match status" value="1"/>
</dbReference>
<dbReference type="Proteomes" id="UP000010482">
    <property type="component" value="Chromosome"/>
</dbReference>
<keyword evidence="10" id="KW-1185">Reference proteome</keyword>
<proteinExistence type="inferred from homology"/>
<dbReference type="PATRIC" id="fig|13035.3.peg.1509"/>
<dbReference type="InterPro" id="IPR035906">
    <property type="entry name" value="MetI-like_sf"/>
</dbReference>
<dbReference type="STRING" id="13035.Dacsa_1339"/>
<reference evidence="9" key="1">
    <citation type="submission" date="2012-04" db="EMBL/GenBank/DDBJ databases">
        <title>Finished genome of Dactylococcopsis salina PCC 8305.</title>
        <authorList>
            <consortium name="US DOE Joint Genome Institute"/>
            <person name="Gugger M."/>
            <person name="Coursin T."/>
            <person name="Rippka R."/>
            <person name="Tandeau De Marsac N."/>
            <person name="Huntemann M."/>
            <person name="Wei C.-L."/>
            <person name="Han J."/>
            <person name="Detter J.C."/>
            <person name="Han C."/>
            <person name="Tapia R."/>
            <person name="Daligault H."/>
            <person name="Chen A."/>
            <person name="Krypides N."/>
            <person name="Mavromatis K."/>
            <person name="Markowitz V."/>
            <person name="Szeto E."/>
            <person name="Ivanova N."/>
            <person name="Ovchinnikova G."/>
            <person name="Pagani I."/>
            <person name="Pati A."/>
            <person name="Goodwin L."/>
            <person name="Peters L."/>
            <person name="Pitluck S."/>
            <person name="Woyke T."/>
            <person name="Kerfeld C."/>
        </authorList>
    </citation>
    <scope>NUCLEOTIDE SEQUENCE [LARGE SCALE GENOMIC DNA]</scope>
    <source>
        <strain evidence="9">PCC 8305</strain>
    </source>
</reference>
<feature type="transmembrane region" description="Helical" evidence="7">
    <location>
        <begin position="214"/>
        <end position="237"/>
    </location>
</feature>
<keyword evidence="2 7" id="KW-0813">Transport</keyword>
<keyword evidence="6 7" id="KW-0472">Membrane</keyword>
<dbReference type="GO" id="GO:0055085">
    <property type="term" value="P:transmembrane transport"/>
    <property type="evidence" value="ECO:0007669"/>
    <property type="project" value="InterPro"/>
</dbReference>
<dbReference type="OrthoDB" id="9804353at2"/>
<evidence type="ECO:0000256" key="3">
    <source>
        <dbReference type="ARBA" id="ARBA00022475"/>
    </source>
</evidence>
<evidence type="ECO:0000259" key="8">
    <source>
        <dbReference type="PROSITE" id="PS50928"/>
    </source>
</evidence>
<dbReference type="PANTHER" id="PTHR30151">
    <property type="entry name" value="ALKANE SULFONATE ABC TRANSPORTER-RELATED, MEMBRANE SUBUNIT"/>
    <property type="match status" value="1"/>
</dbReference>
<keyword evidence="4 7" id="KW-0812">Transmembrane</keyword>
<sequence length="293" mass="32744">MTRLSLSVSLSKQLKTTVAKFSDFLLLFQQNDFKEQIHSSQIFRQLFSLILFFGIWQILCVVQFNLFINFSFVPSPLEVLSATIEFIFDEPLVHIKASVFRVLMGYLIASILGITMGILIGWSQILEDLVFLPLELLRPIPAVAWIPLAILMFPSAEAGMIYITFVGAFFPILISTIRGVKNTNQVFIRVGQCLGAKQWHFLKDIVLPGALPSIINGLIIGMGTSWFCVVTAEIIAGRVGIGYVTWESYVTSNYPPIVMGMLLIGLMGSLSTLVMDRLLSTLMPWRVKSKSRA</sequence>
<dbReference type="eggNOG" id="COG0600">
    <property type="taxonomic scope" value="Bacteria"/>
</dbReference>
<keyword evidence="5 7" id="KW-1133">Transmembrane helix</keyword>
<dbReference type="InterPro" id="IPR000515">
    <property type="entry name" value="MetI-like"/>
</dbReference>
<feature type="domain" description="ABC transmembrane type-1" evidence="8">
    <location>
        <begin position="95"/>
        <end position="275"/>
    </location>
</feature>
<feature type="transmembrane region" description="Helical" evidence="7">
    <location>
        <begin position="46"/>
        <end position="68"/>
    </location>
</feature>
<dbReference type="HOGENOM" id="CLU_046113_1_1_3"/>
<dbReference type="KEGG" id="dsl:Dacsa_1339"/>
<evidence type="ECO:0000313" key="9">
    <source>
        <dbReference type="EMBL" id="AFZ50033.1"/>
    </source>
</evidence>
<dbReference type="Pfam" id="PF00528">
    <property type="entry name" value="BPD_transp_1"/>
    <property type="match status" value="1"/>
</dbReference>
<evidence type="ECO:0000313" key="10">
    <source>
        <dbReference type="Proteomes" id="UP000010482"/>
    </source>
</evidence>
<evidence type="ECO:0000256" key="7">
    <source>
        <dbReference type="RuleBase" id="RU363032"/>
    </source>
</evidence>
<dbReference type="AlphaFoldDB" id="K9YV88"/>
<evidence type="ECO:0000256" key="2">
    <source>
        <dbReference type="ARBA" id="ARBA00022448"/>
    </source>
</evidence>
<evidence type="ECO:0000256" key="6">
    <source>
        <dbReference type="ARBA" id="ARBA00023136"/>
    </source>
</evidence>
<feature type="transmembrane region" description="Helical" evidence="7">
    <location>
        <begin position="129"/>
        <end position="153"/>
    </location>
</feature>
<dbReference type="EMBL" id="CP003944">
    <property type="protein sequence ID" value="AFZ50033.1"/>
    <property type="molecule type" value="Genomic_DNA"/>
</dbReference>
<dbReference type="RefSeq" id="WP_015229038.1">
    <property type="nucleotide sequence ID" value="NC_019780.1"/>
</dbReference>